<dbReference type="Pfam" id="PF13561">
    <property type="entry name" value="adh_short_C2"/>
    <property type="match status" value="1"/>
</dbReference>
<dbReference type="CDD" id="cd05233">
    <property type="entry name" value="SDR_c"/>
    <property type="match status" value="1"/>
</dbReference>
<evidence type="ECO:0000256" key="2">
    <source>
        <dbReference type="ARBA" id="ARBA00023002"/>
    </source>
</evidence>
<dbReference type="PROSITE" id="PS00061">
    <property type="entry name" value="ADH_SHORT"/>
    <property type="match status" value="1"/>
</dbReference>
<proteinExistence type="inferred from homology"/>
<dbReference type="InterPro" id="IPR036291">
    <property type="entry name" value="NAD(P)-bd_dom_sf"/>
</dbReference>
<dbReference type="Proteomes" id="UP000661077">
    <property type="component" value="Unassembled WGS sequence"/>
</dbReference>
<dbReference type="SUPFAM" id="SSF51735">
    <property type="entry name" value="NAD(P)-binding Rossmann-fold domains"/>
    <property type="match status" value="1"/>
</dbReference>
<dbReference type="PANTHER" id="PTHR24321:SF11">
    <property type="entry name" value="BLR0893 PROTEIN"/>
    <property type="match status" value="1"/>
</dbReference>
<dbReference type="InterPro" id="IPR002347">
    <property type="entry name" value="SDR_fam"/>
</dbReference>
<dbReference type="RefSeq" id="WP_203169259.1">
    <property type="nucleotide sequence ID" value="NZ_JAEVLS010000005.1"/>
</dbReference>
<organism evidence="3 4">
    <name type="scientific">Steroidobacter gossypii</name>
    <dbReference type="NCBI Taxonomy" id="2805490"/>
    <lineage>
        <taxon>Bacteria</taxon>
        <taxon>Pseudomonadati</taxon>
        <taxon>Pseudomonadota</taxon>
        <taxon>Gammaproteobacteria</taxon>
        <taxon>Steroidobacterales</taxon>
        <taxon>Steroidobacteraceae</taxon>
        <taxon>Steroidobacter</taxon>
    </lineage>
</organism>
<comment type="caution">
    <text evidence="3">The sequence shown here is derived from an EMBL/GenBank/DDBJ whole genome shotgun (WGS) entry which is preliminary data.</text>
</comment>
<dbReference type="GO" id="GO:0047936">
    <property type="term" value="F:glucose 1-dehydrogenase [NAD(P)+] activity"/>
    <property type="evidence" value="ECO:0007669"/>
    <property type="project" value="UniProtKB-EC"/>
</dbReference>
<protein>
    <submittedName>
        <fullName evidence="3">Glucose 1-dehydrogenase</fullName>
        <ecNumber evidence="3">1.1.1.47</ecNumber>
    </submittedName>
</protein>
<dbReference type="PRINTS" id="PR00081">
    <property type="entry name" value="GDHRDH"/>
</dbReference>
<keyword evidence="4" id="KW-1185">Reference proteome</keyword>
<dbReference type="NCBIfam" id="NF005559">
    <property type="entry name" value="PRK07231.1"/>
    <property type="match status" value="1"/>
</dbReference>
<dbReference type="Gene3D" id="3.40.50.720">
    <property type="entry name" value="NAD(P)-binding Rossmann-like Domain"/>
    <property type="match status" value="1"/>
</dbReference>
<evidence type="ECO:0000256" key="1">
    <source>
        <dbReference type="ARBA" id="ARBA00006484"/>
    </source>
</evidence>
<dbReference type="PRINTS" id="PR00080">
    <property type="entry name" value="SDRFAMILY"/>
</dbReference>
<accession>A0ABS1X1K7</accession>
<name>A0ABS1X1K7_9GAMM</name>
<dbReference type="EC" id="1.1.1.47" evidence="3"/>
<keyword evidence="2 3" id="KW-0560">Oxidoreductase</keyword>
<reference evidence="3 4" key="1">
    <citation type="journal article" date="2021" name="Int. J. Syst. Evol. Microbiol.">
        <title>Steroidobacter gossypii sp. nov., isolated from soil of cotton cropping field.</title>
        <authorList>
            <person name="Huang R."/>
            <person name="Yang S."/>
            <person name="Zhen C."/>
            <person name="Liu W."/>
        </authorList>
    </citation>
    <scope>NUCLEOTIDE SEQUENCE [LARGE SCALE GENOMIC DNA]</scope>
    <source>
        <strain evidence="3 4">S1-65</strain>
    </source>
</reference>
<dbReference type="EMBL" id="JAEVLS010000005">
    <property type="protein sequence ID" value="MBM0107138.1"/>
    <property type="molecule type" value="Genomic_DNA"/>
</dbReference>
<dbReference type="PANTHER" id="PTHR24321">
    <property type="entry name" value="DEHYDROGENASES, SHORT CHAIN"/>
    <property type="match status" value="1"/>
</dbReference>
<gene>
    <name evidence="3" type="ORF">JM946_20575</name>
</gene>
<evidence type="ECO:0000313" key="3">
    <source>
        <dbReference type="EMBL" id="MBM0107138.1"/>
    </source>
</evidence>
<sequence>MIAEDTHVGMFAGKVALVTGASSGLGEAAALKFAREGAKVVVAARRAEQSARVVERIVELGSEALFVSTDVSRAADVERMVKTAVDKFGRLDYAVNNAGIAGPRFTPIAEVTEAQWDQVMGSNLKGVWLCMKYEIPAMLANGGGAIVNIASIYGLKPSDIGHGPYCTSKHGVVGLTRSAAADYGQMSIRINAIAPGFTLSEMVDPTRPGAAEKYQALVERHSSMKRLGHAEETANAITWLCSDTASYVNGVVLPVDGGSVTRMY</sequence>
<comment type="similarity">
    <text evidence="1">Belongs to the short-chain dehydrogenases/reductases (SDR) family.</text>
</comment>
<evidence type="ECO:0000313" key="4">
    <source>
        <dbReference type="Proteomes" id="UP000661077"/>
    </source>
</evidence>
<dbReference type="InterPro" id="IPR020904">
    <property type="entry name" value="Sc_DH/Rdtase_CS"/>
</dbReference>